<comment type="caution">
    <text evidence="12">The sequence shown here is derived from an EMBL/GenBank/DDBJ whole genome shotgun (WGS) entry which is preliminary data.</text>
</comment>
<keyword evidence="10 11" id="KW-0472">Membrane</keyword>
<keyword evidence="9" id="KW-0811">Translocation</keyword>
<dbReference type="PRINTS" id="PR01853">
    <property type="entry name" value="YAJCTRNLCASE"/>
</dbReference>
<evidence type="ECO:0000313" key="13">
    <source>
        <dbReference type="Proteomes" id="UP000477386"/>
    </source>
</evidence>
<proteinExistence type="inferred from homology"/>
<evidence type="ECO:0000256" key="9">
    <source>
        <dbReference type="ARBA" id="ARBA00023010"/>
    </source>
</evidence>
<dbReference type="GO" id="GO:0015031">
    <property type="term" value="P:protein transport"/>
    <property type="evidence" value="ECO:0007669"/>
    <property type="project" value="UniProtKB-KW"/>
</dbReference>
<dbReference type="PANTHER" id="PTHR33909:SF1">
    <property type="entry name" value="SEC TRANSLOCON ACCESSORY COMPLEX SUBUNIT YAJC"/>
    <property type="match status" value="1"/>
</dbReference>
<evidence type="ECO:0000256" key="2">
    <source>
        <dbReference type="ARBA" id="ARBA00006742"/>
    </source>
</evidence>
<feature type="transmembrane region" description="Helical" evidence="11">
    <location>
        <begin position="17"/>
        <end position="36"/>
    </location>
</feature>
<keyword evidence="5" id="KW-1003">Cell membrane</keyword>
<reference evidence="12 13" key="1">
    <citation type="submission" date="2020-02" db="EMBL/GenBank/DDBJ databases">
        <title>Draft genome sequence of two Spirosoma agri KCTC 52727 and Spirosoma terrae KCTC 52035.</title>
        <authorList>
            <person name="Rojas J."/>
            <person name="Ambika Manirajan B."/>
            <person name="Ratering S."/>
            <person name="Suarez C."/>
            <person name="Schnell S."/>
        </authorList>
    </citation>
    <scope>NUCLEOTIDE SEQUENCE [LARGE SCALE GENOMIC DNA]</scope>
    <source>
        <strain evidence="12 13">KCTC 52727</strain>
    </source>
</reference>
<dbReference type="InterPro" id="IPR003849">
    <property type="entry name" value="Preprotein_translocase_YajC"/>
</dbReference>
<keyword evidence="8 11" id="KW-1133">Transmembrane helix</keyword>
<dbReference type="PANTHER" id="PTHR33909">
    <property type="entry name" value="SEC TRANSLOCON ACCESSORY COMPLEX SUBUNIT YAJC"/>
    <property type="match status" value="1"/>
</dbReference>
<dbReference type="RefSeq" id="WP_164041527.1">
    <property type="nucleotide sequence ID" value="NZ_JAAGNZ010000002.1"/>
</dbReference>
<protein>
    <recommendedName>
        <fullName evidence="3">Sec translocon accessory complex subunit YajC</fullName>
    </recommendedName>
</protein>
<dbReference type="GO" id="GO:0005886">
    <property type="term" value="C:plasma membrane"/>
    <property type="evidence" value="ECO:0007669"/>
    <property type="project" value="UniProtKB-SubCell"/>
</dbReference>
<dbReference type="AlphaFoldDB" id="A0A6M0IMH9"/>
<evidence type="ECO:0000256" key="6">
    <source>
        <dbReference type="ARBA" id="ARBA00022692"/>
    </source>
</evidence>
<evidence type="ECO:0000256" key="4">
    <source>
        <dbReference type="ARBA" id="ARBA00022448"/>
    </source>
</evidence>
<dbReference type="SMART" id="SM01323">
    <property type="entry name" value="YajC"/>
    <property type="match status" value="1"/>
</dbReference>
<evidence type="ECO:0000256" key="3">
    <source>
        <dbReference type="ARBA" id="ARBA00014962"/>
    </source>
</evidence>
<comment type="similarity">
    <text evidence="2">Belongs to the YajC family.</text>
</comment>
<sequence>MHSILVQSLLTGSNTSMLYNVLLWVGIIGVFYFFMIRPQQKKQKDQKNFVDNLKKGDSVVTIGGLHGRISSVDGTTVTLEVDRGVKMTFEKSSISREATAKPAEIEK</sequence>
<dbReference type="Pfam" id="PF02699">
    <property type="entry name" value="YajC"/>
    <property type="match status" value="1"/>
</dbReference>
<dbReference type="Proteomes" id="UP000477386">
    <property type="component" value="Unassembled WGS sequence"/>
</dbReference>
<evidence type="ECO:0000256" key="10">
    <source>
        <dbReference type="ARBA" id="ARBA00023136"/>
    </source>
</evidence>
<evidence type="ECO:0000256" key="7">
    <source>
        <dbReference type="ARBA" id="ARBA00022927"/>
    </source>
</evidence>
<evidence type="ECO:0000256" key="1">
    <source>
        <dbReference type="ARBA" id="ARBA00004162"/>
    </source>
</evidence>
<gene>
    <name evidence="12" type="primary">yajC</name>
    <name evidence="12" type="ORF">GK091_19310</name>
</gene>
<dbReference type="EMBL" id="JAAGNZ010000002">
    <property type="protein sequence ID" value="NEU69042.1"/>
    <property type="molecule type" value="Genomic_DNA"/>
</dbReference>
<evidence type="ECO:0000313" key="12">
    <source>
        <dbReference type="EMBL" id="NEU69042.1"/>
    </source>
</evidence>
<evidence type="ECO:0000256" key="8">
    <source>
        <dbReference type="ARBA" id="ARBA00022989"/>
    </source>
</evidence>
<name>A0A6M0IMH9_9BACT</name>
<organism evidence="12 13">
    <name type="scientific">Spirosoma agri</name>
    <dbReference type="NCBI Taxonomy" id="1987381"/>
    <lineage>
        <taxon>Bacteria</taxon>
        <taxon>Pseudomonadati</taxon>
        <taxon>Bacteroidota</taxon>
        <taxon>Cytophagia</taxon>
        <taxon>Cytophagales</taxon>
        <taxon>Cytophagaceae</taxon>
        <taxon>Spirosoma</taxon>
    </lineage>
</organism>
<accession>A0A6M0IMH9</accession>
<comment type="subcellular location">
    <subcellularLocation>
        <location evidence="1">Cell membrane</location>
        <topology evidence="1">Single-pass membrane protein</topology>
    </subcellularLocation>
</comment>
<keyword evidence="7" id="KW-0653">Protein transport</keyword>
<evidence type="ECO:0000256" key="11">
    <source>
        <dbReference type="SAM" id="Phobius"/>
    </source>
</evidence>
<dbReference type="NCBIfam" id="TIGR00739">
    <property type="entry name" value="yajC"/>
    <property type="match status" value="1"/>
</dbReference>
<keyword evidence="4" id="KW-0813">Transport</keyword>
<keyword evidence="13" id="KW-1185">Reference proteome</keyword>
<keyword evidence="6 11" id="KW-0812">Transmembrane</keyword>
<evidence type="ECO:0000256" key="5">
    <source>
        <dbReference type="ARBA" id="ARBA00022475"/>
    </source>
</evidence>